<keyword evidence="1" id="KW-0812">Transmembrane</keyword>
<dbReference type="EMBL" id="FNIA01000005">
    <property type="protein sequence ID" value="SDM66472.1"/>
    <property type="molecule type" value="Genomic_DNA"/>
</dbReference>
<dbReference type="STRING" id="996166.SAMN05192554_105160"/>
<evidence type="ECO:0000313" key="2">
    <source>
        <dbReference type="EMBL" id="SDM66472.1"/>
    </source>
</evidence>
<keyword evidence="1" id="KW-1133">Transmembrane helix</keyword>
<keyword evidence="3" id="KW-1185">Reference proteome</keyword>
<dbReference type="AlphaFoldDB" id="A0A1G9V2L7"/>
<protein>
    <submittedName>
        <fullName evidence="2">Uncharacterized protein</fullName>
    </submittedName>
</protein>
<dbReference type="Proteomes" id="UP000199370">
    <property type="component" value="Unassembled WGS sequence"/>
</dbReference>
<organism evidence="2 3">
    <name type="scientific">Haloarchaeobius iranensis</name>
    <dbReference type="NCBI Taxonomy" id="996166"/>
    <lineage>
        <taxon>Archaea</taxon>
        <taxon>Methanobacteriati</taxon>
        <taxon>Methanobacteriota</taxon>
        <taxon>Stenosarchaea group</taxon>
        <taxon>Halobacteria</taxon>
        <taxon>Halobacteriales</taxon>
        <taxon>Halorubellaceae</taxon>
        <taxon>Haloarchaeobius</taxon>
    </lineage>
</organism>
<dbReference type="InterPro" id="IPR055757">
    <property type="entry name" value="DUF7333"/>
</dbReference>
<dbReference type="RefSeq" id="WP_089732160.1">
    <property type="nucleotide sequence ID" value="NZ_FNIA01000005.1"/>
</dbReference>
<evidence type="ECO:0000313" key="3">
    <source>
        <dbReference type="Proteomes" id="UP000199370"/>
    </source>
</evidence>
<dbReference type="Pfam" id="PF24020">
    <property type="entry name" value="DUF7333"/>
    <property type="match status" value="1"/>
</dbReference>
<proteinExistence type="predicted"/>
<gene>
    <name evidence="2" type="ORF">SAMN05192554_105160</name>
</gene>
<name>A0A1G9V2L7_9EURY</name>
<keyword evidence="1" id="KW-0472">Membrane</keyword>
<reference evidence="2 3" key="1">
    <citation type="submission" date="2016-10" db="EMBL/GenBank/DDBJ databases">
        <authorList>
            <person name="de Groot N.N."/>
        </authorList>
    </citation>
    <scope>NUCLEOTIDE SEQUENCE [LARGE SCALE GENOMIC DNA]</scope>
    <source>
        <strain evidence="3">EB21,IBRC-M 10013,KCTC 4048</strain>
    </source>
</reference>
<feature type="transmembrane region" description="Helical" evidence="1">
    <location>
        <begin position="35"/>
        <end position="55"/>
    </location>
</feature>
<sequence length="63" mass="6699">MELDQTKTAVAFLALIAVGTAALLAMQVMPMQTTLMMVTPSMLVFGLICLGIGVAHGEYRATR</sequence>
<accession>A0A1G9V2L7</accession>
<evidence type="ECO:0000256" key="1">
    <source>
        <dbReference type="SAM" id="Phobius"/>
    </source>
</evidence>
<dbReference type="OrthoDB" id="214577at2157"/>
<feature type="transmembrane region" description="Helical" evidence="1">
    <location>
        <begin position="9"/>
        <end position="29"/>
    </location>
</feature>